<dbReference type="PANTHER" id="PTHR45997:SF1">
    <property type="entry name" value="DNA LIGASE 4"/>
    <property type="match status" value="1"/>
</dbReference>
<dbReference type="EC" id="6.5.1.1" evidence="16"/>
<evidence type="ECO:0000256" key="11">
    <source>
        <dbReference type="ARBA" id="ARBA00023172"/>
    </source>
</evidence>
<dbReference type="FunFam" id="3.30.470.30:FF:000013">
    <property type="entry name" value="DNA ligase"/>
    <property type="match status" value="1"/>
</dbReference>
<evidence type="ECO:0000256" key="18">
    <source>
        <dbReference type="SAM" id="MobiDB-lite"/>
    </source>
</evidence>
<feature type="domain" description="ATP-dependent DNA ligase family profile" evidence="19">
    <location>
        <begin position="428"/>
        <end position="553"/>
    </location>
</feature>
<comment type="catalytic activity">
    <reaction evidence="14 16">
        <text>ATP + (deoxyribonucleotide)n-3'-hydroxyl + 5'-phospho-(deoxyribonucleotide)m = (deoxyribonucleotide)n+m + AMP + diphosphate.</text>
        <dbReference type="EC" id="6.5.1.1"/>
    </reaction>
</comment>
<evidence type="ECO:0000256" key="10">
    <source>
        <dbReference type="ARBA" id="ARBA00022842"/>
    </source>
</evidence>
<dbReference type="InterPro" id="IPR012308">
    <property type="entry name" value="DNA_ligase_ATP-dep_N"/>
</dbReference>
<comment type="function">
    <text evidence="15">DNA ligase involved in DNA non-homologous end joining (NHEJ); required for double-strand break (DSB) repair.</text>
</comment>
<dbReference type="AlphaFoldDB" id="A0A559MJX2"/>
<dbReference type="GO" id="GO:0003910">
    <property type="term" value="F:DNA ligase (ATP) activity"/>
    <property type="evidence" value="ECO:0007669"/>
    <property type="project" value="UniProtKB-EC"/>
</dbReference>
<dbReference type="InterPro" id="IPR036599">
    <property type="entry name" value="DNA_ligase_N_sf"/>
</dbReference>
<dbReference type="GO" id="GO:0046872">
    <property type="term" value="F:metal ion binding"/>
    <property type="evidence" value="ECO:0007669"/>
    <property type="project" value="UniProtKB-KW"/>
</dbReference>
<dbReference type="InterPro" id="IPR001357">
    <property type="entry name" value="BRCT_dom"/>
</dbReference>
<dbReference type="InterPro" id="IPR016059">
    <property type="entry name" value="DNA_ligase_ATP-dep_CS"/>
</dbReference>
<evidence type="ECO:0000256" key="3">
    <source>
        <dbReference type="ARBA" id="ARBA00007572"/>
    </source>
</evidence>
<dbReference type="GO" id="GO:0071897">
    <property type="term" value="P:DNA biosynthetic process"/>
    <property type="evidence" value="ECO:0007669"/>
    <property type="project" value="InterPro"/>
</dbReference>
<evidence type="ECO:0000256" key="16">
    <source>
        <dbReference type="RuleBase" id="RU000617"/>
    </source>
</evidence>
<dbReference type="SUPFAM" id="SSF56091">
    <property type="entry name" value="DNA ligase/mRNA capping enzyme, catalytic domain"/>
    <property type="match status" value="1"/>
</dbReference>
<dbReference type="Gene3D" id="2.40.50.140">
    <property type="entry name" value="Nucleic acid-binding proteins"/>
    <property type="match status" value="1"/>
</dbReference>
<dbReference type="EMBL" id="QGML01000161">
    <property type="protein sequence ID" value="TVY93257.1"/>
    <property type="molecule type" value="Genomic_DNA"/>
</dbReference>
<evidence type="ECO:0000256" key="9">
    <source>
        <dbReference type="ARBA" id="ARBA00022840"/>
    </source>
</evidence>
<reference evidence="21 22" key="1">
    <citation type="submission" date="2018-05" db="EMBL/GenBank/DDBJ databases">
        <title>Genome sequencing and assembly of the regulated plant pathogen Lachnellula willkommii and related sister species for the development of diagnostic species identification markers.</title>
        <authorList>
            <person name="Giroux E."/>
            <person name="Bilodeau G."/>
        </authorList>
    </citation>
    <scope>NUCLEOTIDE SEQUENCE [LARGE SCALE GENOMIC DNA]</scope>
    <source>
        <strain evidence="21 22">CBS 172.35</strain>
    </source>
</reference>
<name>A0A559MJX2_9HELO</name>
<dbReference type="GO" id="GO:0006303">
    <property type="term" value="P:double-strand break repair via nonhomologous end joining"/>
    <property type="evidence" value="ECO:0007669"/>
    <property type="project" value="TreeGrafter"/>
</dbReference>
<organism evidence="21 22">
    <name type="scientific">Lachnellula willkommii</name>
    <dbReference type="NCBI Taxonomy" id="215461"/>
    <lineage>
        <taxon>Eukaryota</taxon>
        <taxon>Fungi</taxon>
        <taxon>Dikarya</taxon>
        <taxon>Ascomycota</taxon>
        <taxon>Pezizomycotina</taxon>
        <taxon>Leotiomycetes</taxon>
        <taxon>Helotiales</taxon>
        <taxon>Lachnaceae</taxon>
        <taxon>Lachnellula</taxon>
    </lineage>
</organism>
<dbReference type="PROSITE" id="PS50160">
    <property type="entry name" value="DNA_LIGASE_A3"/>
    <property type="match status" value="1"/>
</dbReference>
<evidence type="ECO:0000313" key="22">
    <source>
        <dbReference type="Proteomes" id="UP000315522"/>
    </source>
</evidence>
<evidence type="ECO:0000256" key="17">
    <source>
        <dbReference type="RuleBase" id="RU004196"/>
    </source>
</evidence>
<accession>A0A559MJX2</accession>
<evidence type="ECO:0000259" key="20">
    <source>
        <dbReference type="PROSITE" id="PS50172"/>
    </source>
</evidence>
<evidence type="ECO:0000256" key="1">
    <source>
        <dbReference type="ARBA" id="ARBA00001946"/>
    </source>
</evidence>
<evidence type="ECO:0000256" key="7">
    <source>
        <dbReference type="ARBA" id="ARBA00022741"/>
    </source>
</evidence>
<dbReference type="InterPro" id="IPR012340">
    <property type="entry name" value="NA-bd_OB-fold"/>
</dbReference>
<dbReference type="FunFam" id="1.10.3260.10:FF:000008">
    <property type="entry name" value="DNA ligase 4"/>
    <property type="match status" value="1"/>
</dbReference>
<dbReference type="GO" id="GO:0003677">
    <property type="term" value="F:DNA binding"/>
    <property type="evidence" value="ECO:0007669"/>
    <property type="project" value="InterPro"/>
</dbReference>
<keyword evidence="22" id="KW-1185">Reference proteome</keyword>
<keyword evidence="5" id="KW-0479">Metal-binding</keyword>
<keyword evidence="8 16" id="KW-0227">DNA damage</keyword>
<dbReference type="CDD" id="cd17722">
    <property type="entry name" value="BRCT_DNA_ligase_IV_rpt1"/>
    <property type="match status" value="1"/>
</dbReference>
<proteinExistence type="inferred from homology"/>
<dbReference type="InterPro" id="IPR029710">
    <property type="entry name" value="LIG4"/>
</dbReference>
<dbReference type="GO" id="GO:0006310">
    <property type="term" value="P:DNA recombination"/>
    <property type="evidence" value="ECO:0007669"/>
    <property type="project" value="UniProtKB-KW"/>
</dbReference>
<dbReference type="Gene3D" id="3.30.470.30">
    <property type="entry name" value="DNA ligase/mRNA capping enzyme"/>
    <property type="match status" value="1"/>
</dbReference>
<sequence length="998" mass="113918">MAMSQGAVEEENTQYNNAEPVSIAELDAQYPDRPTNPPSSTFFFHELLTSLFDPLNDNKKKATGPSVARAKRGPAGPTKLTPHEARRNIIARFISRWRKEVGNDFYPALRLIIPEKDRDRPMYGLKEKAIGKLLVKLLKISPSSDDGFNLLNWKLPGQTTASRMAGDFAGRCYEVISKRSMRQGFGDMRIEEVNEMLDKLSAAQKEENQLPIFEKFYNRMNADELMWLIRIILRQMKVGATEKTILDLWHPDGETMFNITSSLRKVCWDLTNPEIRLGGEEAGITIMHCFQPQLAQFHTHTFEKMVERLGWTPEDPDFWIEEKLDGERMQMHMIEDDDIPGGRRFRFWSRKAKDYTYLYGNSFEDDSSALTRHIKPAFDSSVRNIILDGEMITWDPETNKMVAFGTLKTAAISTQRNPFHGTGIRPLFRVFDCLYLNDTNLTRYELRDRRKALEGAVKNVPQRLEKHHYDVAGSAKAIEPALQKVIAEASEGLVLKNPRSMYRLNSRNDDWMKVKPEYMMDFGESLDCVVIAGYYGSGHRGGNLSSFLCGLRVDQNHIMAGKLPLIDLQYSANPMKCWSFFKVGGGFRAQDYSEIRHRTSGKWIDWDSKHPPNEFIELGGGDRQFERPDVWIKPSDSVVLEVKAASVGNSDQFRTGFTLRFPRFKKIRTDKDWESALSLSEFAVLQSQVKKEAKEKGEFKVETKRKMTKRLKKETVIAGNEISKTPYAGPKTEVFHGLNFCVMSEMTKPYKKTKGEIEQIIKANGGAIFQSPTVKDDIVCVGDKRVVAVASLIKSGHRSVVKPTWVLDALKQADIDGPNRQRLLLPFEPNQMFHMTEEVRESIEGNVDEYGDSYARDVNPDELKRILDDMIHPKNYKFSPNAFLSQLEEHGHGLGELPGSLFARCVVRFISGDDQQKDSDFLVTKNRFLFAGGIEATDGEEDMITHFVVRNASADMMRSLWDELASWGGKLPRIVDLKWLQDSWSEKTLLDEESYTVS</sequence>
<feature type="region of interest" description="Disordered" evidence="18">
    <location>
        <begin position="1"/>
        <end position="22"/>
    </location>
</feature>
<comment type="cofactor">
    <cofactor evidence="1">
        <name>Mg(2+)</name>
        <dbReference type="ChEBI" id="CHEBI:18420"/>
    </cofactor>
</comment>
<dbReference type="GO" id="GO:0032807">
    <property type="term" value="C:DNA ligase IV complex"/>
    <property type="evidence" value="ECO:0007669"/>
    <property type="project" value="TreeGrafter"/>
</dbReference>
<comment type="caution">
    <text evidence="21">The sequence shown here is derived from an EMBL/GenBank/DDBJ whole genome shotgun (WGS) entry which is preliminary data.</text>
</comment>
<dbReference type="SMART" id="SM00292">
    <property type="entry name" value="BRCT"/>
    <property type="match status" value="2"/>
</dbReference>
<feature type="region of interest" description="Disordered" evidence="18">
    <location>
        <begin position="55"/>
        <end position="81"/>
    </location>
</feature>
<keyword evidence="9 16" id="KW-0067">ATP-binding</keyword>
<dbReference type="GO" id="GO:0006297">
    <property type="term" value="P:nucleotide-excision repair, DNA gap filling"/>
    <property type="evidence" value="ECO:0007669"/>
    <property type="project" value="TreeGrafter"/>
</dbReference>
<keyword evidence="12 16" id="KW-0234">DNA repair</keyword>
<dbReference type="InterPro" id="IPR000977">
    <property type="entry name" value="DNA_ligase_ATP-dep"/>
</dbReference>
<dbReference type="Pfam" id="PF01068">
    <property type="entry name" value="DNA_ligase_A_M"/>
    <property type="match status" value="1"/>
</dbReference>
<dbReference type="InterPro" id="IPR036420">
    <property type="entry name" value="BRCT_dom_sf"/>
</dbReference>
<dbReference type="Pfam" id="PF04675">
    <property type="entry name" value="DNA_ligase_A_N"/>
    <property type="match status" value="1"/>
</dbReference>
<evidence type="ECO:0000256" key="13">
    <source>
        <dbReference type="ARBA" id="ARBA00023242"/>
    </source>
</evidence>
<dbReference type="Proteomes" id="UP000315522">
    <property type="component" value="Unassembled WGS sequence"/>
</dbReference>
<keyword evidence="13" id="KW-0539">Nucleus</keyword>
<dbReference type="SUPFAM" id="SSF52113">
    <property type="entry name" value="BRCT domain"/>
    <property type="match status" value="2"/>
</dbReference>
<evidence type="ECO:0000256" key="2">
    <source>
        <dbReference type="ARBA" id="ARBA00004123"/>
    </source>
</evidence>
<dbReference type="SUPFAM" id="SSF50249">
    <property type="entry name" value="Nucleic acid-binding proteins"/>
    <property type="match status" value="1"/>
</dbReference>
<dbReference type="InterPro" id="IPR012309">
    <property type="entry name" value="DNA_ligase_ATP-dep_C"/>
</dbReference>
<dbReference type="InterPro" id="IPR044125">
    <property type="entry name" value="Adenylation_DNA_ligase_IV"/>
</dbReference>
<dbReference type="InterPro" id="IPR012310">
    <property type="entry name" value="DNA_ligase_ATP-dep_cent"/>
</dbReference>
<evidence type="ECO:0000256" key="6">
    <source>
        <dbReference type="ARBA" id="ARBA00022737"/>
    </source>
</evidence>
<dbReference type="Pfam" id="PF00533">
    <property type="entry name" value="BRCT"/>
    <property type="match status" value="1"/>
</dbReference>
<dbReference type="CDD" id="cd07903">
    <property type="entry name" value="Adenylation_DNA_ligase_IV"/>
    <property type="match status" value="1"/>
</dbReference>
<dbReference type="PROSITE" id="PS50172">
    <property type="entry name" value="BRCT"/>
    <property type="match status" value="2"/>
</dbReference>
<evidence type="ECO:0000313" key="21">
    <source>
        <dbReference type="EMBL" id="TVY93257.1"/>
    </source>
</evidence>
<dbReference type="Gene3D" id="1.10.3260.10">
    <property type="entry name" value="DNA ligase, ATP-dependent, N-terminal domain"/>
    <property type="match status" value="1"/>
</dbReference>
<keyword evidence="4 16" id="KW-0436">Ligase</keyword>
<comment type="similarity">
    <text evidence="3 17">Belongs to the ATP-dependent DNA ligase family.</text>
</comment>
<dbReference type="CDD" id="cd07968">
    <property type="entry name" value="OBF_DNA_ligase_IV"/>
    <property type="match status" value="1"/>
</dbReference>
<gene>
    <name evidence="21" type="primary">LIG4</name>
    <name evidence="21" type="ORF">LAWI1_G001215</name>
</gene>
<dbReference type="NCBIfam" id="TIGR00574">
    <property type="entry name" value="dnl1"/>
    <property type="match status" value="1"/>
</dbReference>
<feature type="domain" description="BRCT" evidence="20">
    <location>
        <begin position="730"/>
        <end position="823"/>
    </location>
</feature>
<dbReference type="PANTHER" id="PTHR45997">
    <property type="entry name" value="DNA LIGASE 4"/>
    <property type="match status" value="1"/>
</dbReference>
<evidence type="ECO:0000256" key="5">
    <source>
        <dbReference type="ARBA" id="ARBA00022723"/>
    </source>
</evidence>
<protein>
    <recommendedName>
        <fullName evidence="16">DNA ligase</fullName>
        <ecNumber evidence="16">6.5.1.1</ecNumber>
    </recommendedName>
</protein>
<keyword evidence="10" id="KW-0460">Magnesium</keyword>
<evidence type="ECO:0000256" key="12">
    <source>
        <dbReference type="ARBA" id="ARBA00023204"/>
    </source>
</evidence>
<evidence type="ECO:0000256" key="8">
    <source>
        <dbReference type="ARBA" id="ARBA00022763"/>
    </source>
</evidence>
<dbReference type="GO" id="GO:0005524">
    <property type="term" value="F:ATP binding"/>
    <property type="evidence" value="ECO:0007669"/>
    <property type="project" value="UniProtKB-KW"/>
</dbReference>
<dbReference type="Pfam" id="PF04679">
    <property type="entry name" value="DNA_ligase_A_C"/>
    <property type="match status" value="1"/>
</dbReference>
<comment type="subcellular location">
    <subcellularLocation>
        <location evidence="2">Nucleus</location>
    </subcellularLocation>
</comment>
<keyword evidence="11 16" id="KW-0233">DNA recombination</keyword>
<evidence type="ECO:0000256" key="14">
    <source>
        <dbReference type="ARBA" id="ARBA00034003"/>
    </source>
</evidence>
<dbReference type="FunFam" id="2.40.50.140:FF:000234">
    <property type="entry name" value="DNA ligase"/>
    <property type="match status" value="1"/>
</dbReference>
<evidence type="ECO:0000259" key="19">
    <source>
        <dbReference type="PROSITE" id="PS50160"/>
    </source>
</evidence>
<dbReference type="PROSITE" id="PS00697">
    <property type="entry name" value="DNA_LIGASE_A1"/>
    <property type="match status" value="1"/>
</dbReference>
<keyword evidence="6" id="KW-0677">Repeat</keyword>
<keyword evidence="7 16" id="KW-0547">Nucleotide-binding</keyword>
<dbReference type="Gene3D" id="3.40.50.10190">
    <property type="entry name" value="BRCT domain"/>
    <property type="match status" value="2"/>
</dbReference>
<feature type="domain" description="BRCT" evidence="20">
    <location>
        <begin position="932"/>
        <end position="997"/>
    </location>
</feature>
<evidence type="ECO:0000256" key="4">
    <source>
        <dbReference type="ARBA" id="ARBA00022598"/>
    </source>
</evidence>
<evidence type="ECO:0000256" key="15">
    <source>
        <dbReference type="ARBA" id="ARBA00043870"/>
    </source>
</evidence>